<dbReference type="EMBL" id="LYPA01000080">
    <property type="protein sequence ID" value="OBR62386.1"/>
    <property type="molecule type" value="Genomic_DNA"/>
</dbReference>
<gene>
    <name evidence="2" type="ORF">A7K91_01850</name>
</gene>
<dbReference type="InterPro" id="IPR018392">
    <property type="entry name" value="LysM"/>
</dbReference>
<dbReference type="AlphaFoldDB" id="A0A1A5Y9T2"/>
<sequence>MSYRIELSFNNFKEKLVIPVLPASFEVSDGVKGSTFEVIGLGEINVIKERKLSEYGFSSFFPGQPYPFIFEKQKDLQGNEIVPPNWEPPIELVLKISRWMQSKRPIRLIVDSGNEGKAGIVYNTPASIESFSWKETAGGNGDIEYTIKLKHYVFHAAKKVTIKDNKASTANAQRPDEREKSKTYVMVAGDSLWKVAQTQLGSGARWGEIQKLNGISDAELRRLPIGKVLKLP</sequence>
<dbReference type="InterPro" id="IPR036779">
    <property type="entry name" value="LysM_dom_sf"/>
</dbReference>
<dbReference type="CDD" id="cd00118">
    <property type="entry name" value="LysM"/>
    <property type="match status" value="1"/>
</dbReference>
<protein>
    <recommendedName>
        <fullName evidence="1">LysM domain-containing protein</fullName>
    </recommendedName>
</protein>
<name>A0A1A5Y9T2_9BACL</name>
<feature type="domain" description="LysM" evidence="1">
    <location>
        <begin position="182"/>
        <end position="231"/>
    </location>
</feature>
<dbReference type="InterPro" id="IPR052196">
    <property type="entry name" value="Bact_Kbp"/>
</dbReference>
<dbReference type="Gene3D" id="3.10.350.10">
    <property type="entry name" value="LysM domain"/>
    <property type="match status" value="1"/>
</dbReference>
<dbReference type="Proteomes" id="UP000092024">
    <property type="component" value="Unassembled WGS sequence"/>
</dbReference>
<dbReference type="PANTHER" id="PTHR34700">
    <property type="entry name" value="POTASSIUM BINDING PROTEIN KBP"/>
    <property type="match status" value="1"/>
</dbReference>
<evidence type="ECO:0000259" key="1">
    <source>
        <dbReference type="PROSITE" id="PS51782"/>
    </source>
</evidence>
<dbReference type="OrthoDB" id="9800780at2"/>
<evidence type="ECO:0000313" key="2">
    <source>
        <dbReference type="EMBL" id="OBR62386.1"/>
    </source>
</evidence>
<dbReference type="RefSeq" id="WP_068687246.1">
    <property type="nucleotide sequence ID" value="NZ_LYPA01000080.1"/>
</dbReference>
<dbReference type="STRING" id="1844972.A7K91_01850"/>
<organism evidence="2 3">
    <name type="scientific">Paenibacillus oryzae</name>
    <dbReference type="NCBI Taxonomy" id="1844972"/>
    <lineage>
        <taxon>Bacteria</taxon>
        <taxon>Bacillati</taxon>
        <taxon>Bacillota</taxon>
        <taxon>Bacilli</taxon>
        <taxon>Bacillales</taxon>
        <taxon>Paenibacillaceae</taxon>
        <taxon>Paenibacillus</taxon>
    </lineage>
</organism>
<reference evidence="2 3" key="1">
    <citation type="submission" date="2016-05" db="EMBL/GenBank/DDBJ databases">
        <title>Paenibacillus oryzae. sp. nov., isolated from the rice root.</title>
        <authorList>
            <person name="Zhang J."/>
            <person name="Zhang X."/>
        </authorList>
    </citation>
    <scope>NUCLEOTIDE SEQUENCE [LARGE SCALE GENOMIC DNA]</scope>
    <source>
        <strain evidence="2 3">1DrF-4</strain>
    </source>
</reference>
<keyword evidence="3" id="KW-1185">Reference proteome</keyword>
<evidence type="ECO:0000313" key="3">
    <source>
        <dbReference type="Proteomes" id="UP000092024"/>
    </source>
</evidence>
<accession>A0A1A5Y9T2</accession>
<proteinExistence type="predicted"/>
<dbReference type="PROSITE" id="PS51782">
    <property type="entry name" value="LYSM"/>
    <property type="match status" value="1"/>
</dbReference>
<dbReference type="Pfam" id="PF01476">
    <property type="entry name" value="LysM"/>
    <property type="match status" value="1"/>
</dbReference>
<dbReference type="PANTHER" id="PTHR34700:SF4">
    <property type="entry name" value="PHAGE-LIKE ELEMENT PBSX PROTEIN XKDP"/>
    <property type="match status" value="1"/>
</dbReference>
<comment type="caution">
    <text evidence="2">The sequence shown here is derived from an EMBL/GenBank/DDBJ whole genome shotgun (WGS) entry which is preliminary data.</text>
</comment>